<feature type="modified residue" description="4-aspartylphosphate" evidence="1">
    <location>
        <position position="150"/>
    </location>
</feature>
<dbReference type="SUPFAM" id="SSF52172">
    <property type="entry name" value="CheY-like"/>
    <property type="match status" value="1"/>
</dbReference>
<gene>
    <name evidence="3" type="ordered locus">GAU_0996</name>
</gene>
<keyword evidence="4" id="KW-1185">Reference proteome</keyword>
<dbReference type="KEGG" id="gau:GAU_0996"/>
<dbReference type="PANTHER" id="PTHR45566">
    <property type="entry name" value="HTH-TYPE TRANSCRIPTIONAL REGULATOR YHJB-RELATED"/>
    <property type="match status" value="1"/>
</dbReference>
<dbReference type="CDD" id="cd17535">
    <property type="entry name" value="REC_NarL-like"/>
    <property type="match status" value="1"/>
</dbReference>
<evidence type="ECO:0000313" key="4">
    <source>
        <dbReference type="Proteomes" id="UP000002209"/>
    </source>
</evidence>
<feature type="domain" description="Response regulatory" evidence="2">
    <location>
        <begin position="99"/>
        <end position="215"/>
    </location>
</feature>
<dbReference type="Gene3D" id="3.40.50.2300">
    <property type="match status" value="1"/>
</dbReference>
<dbReference type="InterPro" id="IPR058245">
    <property type="entry name" value="NreC/VraR/RcsB-like_REC"/>
</dbReference>
<dbReference type="Pfam" id="PF00072">
    <property type="entry name" value="Response_reg"/>
    <property type="match status" value="1"/>
</dbReference>
<dbReference type="PANTHER" id="PTHR45566:SF1">
    <property type="entry name" value="HTH-TYPE TRANSCRIPTIONAL REGULATOR YHJB-RELATED"/>
    <property type="match status" value="1"/>
</dbReference>
<organism evidence="3 4">
    <name type="scientific">Gemmatimonas aurantiaca (strain DSM 14586 / JCM 11422 / NBRC 100505 / T-27)</name>
    <dbReference type="NCBI Taxonomy" id="379066"/>
    <lineage>
        <taxon>Bacteria</taxon>
        <taxon>Pseudomonadati</taxon>
        <taxon>Gemmatimonadota</taxon>
        <taxon>Gemmatimonadia</taxon>
        <taxon>Gemmatimonadales</taxon>
        <taxon>Gemmatimonadaceae</taxon>
        <taxon>Gemmatimonas</taxon>
    </lineage>
</organism>
<dbReference type="GO" id="GO:0000160">
    <property type="term" value="P:phosphorelay signal transduction system"/>
    <property type="evidence" value="ECO:0007669"/>
    <property type="project" value="InterPro"/>
</dbReference>
<evidence type="ECO:0000259" key="2">
    <source>
        <dbReference type="PROSITE" id="PS50110"/>
    </source>
</evidence>
<protein>
    <submittedName>
        <fullName evidence="3">Putative two-component response regulator</fullName>
    </submittedName>
</protein>
<sequence length="224" mass="24101">MCAVTWRHGRTMGGATDDVTTLLHELRNRLMPMQLRVDAGRHLAAGTALEPLMVSLQASMQDLAQWVDAKQRVNPVGEGAEQRTGMQKGHILMPVTPLHVLLVDDNDMLASALCDFASGDPRFASMRQVRCAADAWEYLSSYAPDVVVLDVHLPDADGIALCVALRERYPTVPVAILSGTFDAILVDESRVAGAAGFIAKGSDPHATLEAFVAVSRGGWTTLLP</sequence>
<accession>C1A728</accession>
<dbReference type="AlphaFoldDB" id="C1A728"/>
<proteinExistence type="predicted"/>
<reference evidence="4" key="1">
    <citation type="submission" date="2006-03" db="EMBL/GenBank/DDBJ databases">
        <title>Complete genome sequence of Gemmatimonas aurantiaca T-27 that represents a novel phylum Gemmatimonadetes.</title>
        <authorList>
            <person name="Takasaki K."/>
            <person name="Ichikawa N."/>
            <person name="Miura H."/>
            <person name="Matsushita S."/>
            <person name="Watanabe Y."/>
            <person name="Oguchi A."/>
            <person name="Ankai A."/>
            <person name="Yashiro I."/>
            <person name="Takahashi M."/>
            <person name="Terui Y."/>
            <person name="Fukui S."/>
            <person name="Yokoyama H."/>
            <person name="Tanikawa S."/>
            <person name="Hanada S."/>
            <person name="Kamagata Y."/>
            <person name="Fujita N."/>
        </authorList>
    </citation>
    <scope>NUCLEOTIDE SEQUENCE [LARGE SCALE GENOMIC DNA]</scope>
    <source>
        <strain evidence="4">T-27 / DSM 14586 / JCM 11422 / NBRC 100505</strain>
    </source>
</reference>
<dbReference type="EMBL" id="AP009153">
    <property type="protein sequence ID" value="BAH38038.1"/>
    <property type="molecule type" value="Genomic_DNA"/>
</dbReference>
<dbReference type="InterPro" id="IPR051015">
    <property type="entry name" value="EvgA-like"/>
</dbReference>
<evidence type="ECO:0000256" key="1">
    <source>
        <dbReference type="PROSITE-ProRule" id="PRU00169"/>
    </source>
</evidence>
<keyword evidence="1" id="KW-0597">Phosphoprotein</keyword>
<dbReference type="InterPro" id="IPR001789">
    <property type="entry name" value="Sig_transdc_resp-reg_receiver"/>
</dbReference>
<dbReference type="SMART" id="SM00448">
    <property type="entry name" value="REC"/>
    <property type="match status" value="1"/>
</dbReference>
<dbReference type="eggNOG" id="COG2197">
    <property type="taxonomic scope" value="Bacteria"/>
</dbReference>
<name>C1A728_GEMAT</name>
<dbReference type="PROSITE" id="PS50110">
    <property type="entry name" value="RESPONSE_REGULATORY"/>
    <property type="match status" value="1"/>
</dbReference>
<dbReference type="HOGENOM" id="CLU_1233566_0_0_0"/>
<dbReference type="Proteomes" id="UP000002209">
    <property type="component" value="Chromosome"/>
</dbReference>
<evidence type="ECO:0000313" key="3">
    <source>
        <dbReference type="EMBL" id="BAH38038.1"/>
    </source>
</evidence>
<dbReference type="InterPro" id="IPR011006">
    <property type="entry name" value="CheY-like_superfamily"/>
</dbReference>
<dbReference type="STRING" id="379066.GAU_0996"/>